<keyword evidence="1" id="KW-1133">Transmembrane helix</keyword>
<feature type="transmembrane region" description="Helical" evidence="1">
    <location>
        <begin position="186"/>
        <end position="206"/>
    </location>
</feature>
<dbReference type="EMBL" id="CP003944">
    <property type="protein sequence ID" value="AFZ51300.1"/>
    <property type="molecule type" value="Genomic_DNA"/>
</dbReference>
<sequence>MSLNLTRVPFPKFTPLSFNKLYQNKEEKLMKLQQSGSGFSPATGLLIGHIGAMIFGIAGLVLVLPNGEFIASLPPIGQTAFSYSMAGGGVVYMLLGASAVAVYAYQNLGGKRWLTFMVPALSLSLASELLGTSTGFPFGEYRYLSGLGYKIADLVPFTIPLSWFYVGFCTYLIARVGLESRPLPTWVRSVGAIGVGSLLLTFWDFVLDPAMSQTDVPFWVWEQPGAFFGMPYQNFAGWFITGVIFMTTAHLFWGNQRLGLVRRDLTFAFVVYFSNILFGVVLSLAAGIWIPVVIGTIFAVIPCAVLYWITPTVTASPMVKTETEEKDAVSMAQLQSNRAQ</sequence>
<dbReference type="HOGENOM" id="CLU_068465_0_0_3"/>
<reference evidence="2" key="1">
    <citation type="submission" date="2012-04" db="EMBL/GenBank/DDBJ databases">
        <title>Finished genome of Dactylococcopsis salina PCC 8305.</title>
        <authorList>
            <consortium name="US DOE Joint Genome Institute"/>
            <person name="Gugger M."/>
            <person name="Coursin T."/>
            <person name="Rippka R."/>
            <person name="Tandeau De Marsac N."/>
            <person name="Huntemann M."/>
            <person name="Wei C.-L."/>
            <person name="Han J."/>
            <person name="Detter J.C."/>
            <person name="Han C."/>
            <person name="Tapia R."/>
            <person name="Daligault H."/>
            <person name="Chen A."/>
            <person name="Krypides N."/>
            <person name="Mavromatis K."/>
            <person name="Markowitz V."/>
            <person name="Szeto E."/>
            <person name="Ivanova N."/>
            <person name="Ovchinnikova G."/>
            <person name="Pagani I."/>
            <person name="Pati A."/>
            <person name="Goodwin L."/>
            <person name="Peters L."/>
            <person name="Pitluck S."/>
            <person name="Woyke T."/>
            <person name="Kerfeld C."/>
        </authorList>
    </citation>
    <scope>NUCLEOTIDE SEQUENCE [LARGE SCALE GENOMIC DNA]</scope>
    <source>
        <strain evidence="2">PCC 8305</strain>
    </source>
</reference>
<organism evidence="2 3">
    <name type="scientific">Dactylococcopsis salina (strain PCC 8305)</name>
    <name type="common">Myxobactron salinum</name>
    <dbReference type="NCBI Taxonomy" id="13035"/>
    <lineage>
        <taxon>Bacteria</taxon>
        <taxon>Bacillati</taxon>
        <taxon>Cyanobacteriota</taxon>
        <taxon>Cyanophyceae</taxon>
        <taxon>Nodosilineales</taxon>
        <taxon>Cymatolegaceae</taxon>
        <taxon>Dactylococcopsis</taxon>
    </lineage>
</organism>
<feature type="transmembrane region" description="Helical" evidence="1">
    <location>
        <begin position="83"/>
        <end position="106"/>
    </location>
</feature>
<keyword evidence="1" id="KW-0812">Transmembrane</keyword>
<evidence type="ECO:0000313" key="3">
    <source>
        <dbReference type="Proteomes" id="UP000010482"/>
    </source>
</evidence>
<accession>K9YYC2</accession>
<dbReference type="PATRIC" id="fig|13035.3.peg.3109"/>
<keyword evidence="1" id="KW-0472">Membrane</keyword>
<dbReference type="InterPro" id="IPR054684">
    <property type="entry name" value="CruF-like_cyanobact"/>
</dbReference>
<feature type="transmembrane region" description="Helical" evidence="1">
    <location>
        <begin position="235"/>
        <end position="253"/>
    </location>
</feature>
<dbReference type="STRING" id="13035.Dacsa_2724"/>
<feature type="transmembrane region" description="Helical" evidence="1">
    <location>
        <begin position="113"/>
        <end position="134"/>
    </location>
</feature>
<evidence type="ECO:0000256" key="1">
    <source>
        <dbReference type="SAM" id="Phobius"/>
    </source>
</evidence>
<dbReference type="Pfam" id="PF04240">
    <property type="entry name" value="Caroten_synth"/>
    <property type="match status" value="1"/>
</dbReference>
<feature type="transmembrane region" description="Helical" evidence="1">
    <location>
        <begin position="288"/>
        <end position="310"/>
    </location>
</feature>
<name>K9YYC2_DACS8</name>
<evidence type="ECO:0000313" key="2">
    <source>
        <dbReference type="EMBL" id="AFZ51300.1"/>
    </source>
</evidence>
<proteinExistence type="predicted"/>
<dbReference type="eggNOG" id="COG2324">
    <property type="taxonomic scope" value="Bacteria"/>
</dbReference>
<feature type="transmembrane region" description="Helical" evidence="1">
    <location>
        <begin position="154"/>
        <end position="174"/>
    </location>
</feature>
<dbReference type="Proteomes" id="UP000010482">
    <property type="component" value="Chromosome"/>
</dbReference>
<protein>
    <submittedName>
        <fullName evidence="2">Membrane protein</fullName>
    </submittedName>
</protein>
<dbReference type="InterPro" id="IPR007354">
    <property type="entry name" value="CruF-like"/>
</dbReference>
<feature type="transmembrane region" description="Helical" evidence="1">
    <location>
        <begin position="38"/>
        <end position="63"/>
    </location>
</feature>
<dbReference type="PANTHER" id="PTHR39419:SF1">
    <property type="entry name" value="SLL0814 PROTEIN"/>
    <property type="match status" value="1"/>
</dbReference>
<keyword evidence="3" id="KW-1185">Reference proteome</keyword>
<dbReference type="KEGG" id="dsl:Dacsa_2724"/>
<dbReference type="AlphaFoldDB" id="K9YYC2"/>
<feature type="transmembrane region" description="Helical" evidence="1">
    <location>
        <begin position="265"/>
        <end position="282"/>
    </location>
</feature>
<gene>
    <name evidence="2" type="ORF">Dacsa_2724</name>
</gene>
<dbReference type="NCBIfam" id="NF045693">
    <property type="entry name" value="GCarotHydoxCruF"/>
    <property type="match status" value="1"/>
</dbReference>
<dbReference type="PANTHER" id="PTHR39419">
    <property type="entry name" value="SLL0814 PROTEIN"/>
    <property type="match status" value="1"/>
</dbReference>